<dbReference type="EMBL" id="MQWB01000001">
    <property type="protein sequence ID" value="OZC01770.1"/>
    <property type="molecule type" value="Genomic_DNA"/>
</dbReference>
<protein>
    <recommendedName>
        <fullName evidence="4">SnoaL-like domain-containing protein</fullName>
    </recommendedName>
</protein>
<dbReference type="RefSeq" id="WP_094545389.1">
    <property type="nucleotide sequence ID" value="NZ_MQWB01000001.1"/>
</dbReference>
<evidence type="ECO:0008006" key="4">
    <source>
        <dbReference type="Google" id="ProtNLM"/>
    </source>
</evidence>
<reference evidence="2 3" key="1">
    <citation type="submission" date="2016-11" db="EMBL/GenBank/DDBJ databases">
        <title>Study of marine rhodopsin-containing bacteria.</title>
        <authorList>
            <person name="Yoshizawa S."/>
            <person name="Kumagai Y."/>
            <person name="Kogure K."/>
        </authorList>
    </citation>
    <scope>NUCLEOTIDE SEQUENCE [LARGE SCALE GENOMIC DNA]</scope>
    <source>
        <strain evidence="2 3">SG-29</strain>
    </source>
</reference>
<keyword evidence="3" id="KW-1185">Reference proteome</keyword>
<feature type="signal peptide" evidence="1">
    <location>
        <begin position="1"/>
        <end position="18"/>
    </location>
</feature>
<organism evidence="2 3">
    <name type="scientific">Rubricoccus marinus</name>
    <dbReference type="NCBI Taxonomy" id="716817"/>
    <lineage>
        <taxon>Bacteria</taxon>
        <taxon>Pseudomonadati</taxon>
        <taxon>Rhodothermota</taxon>
        <taxon>Rhodothermia</taxon>
        <taxon>Rhodothermales</taxon>
        <taxon>Rubricoccaceae</taxon>
        <taxon>Rubricoccus</taxon>
    </lineage>
</organism>
<dbReference type="AlphaFoldDB" id="A0A259TVP5"/>
<comment type="caution">
    <text evidence="2">The sequence shown here is derived from an EMBL/GenBank/DDBJ whole genome shotgun (WGS) entry which is preliminary data.</text>
</comment>
<proteinExistence type="predicted"/>
<dbReference type="InParanoid" id="A0A259TVP5"/>
<sequence>MRRWVLALACLAASGASAQDIASAEATVIQYADAVAAGDWATAAALMDPVDLERFSELAALIAGDDPITASLLGVRADSSPEDLLAAFVGAAMGANPFMEDAFASISTEVLGTVTEGDRLAHVVARTEVSLLGTPIRSIETTTLLWDGAAWKIGMNAELEGMLVGMKAAMENPELFGMEDDYEEGYYQMDTAWPRDPKKQ</sequence>
<feature type="chain" id="PRO_5013283129" description="SnoaL-like domain-containing protein" evidence="1">
    <location>
        <begin position="19"/>
        <end position="200"/>
    </location>
</feature>
<keyword evidence="1" id="KW-0732">Signal</keyword>
<accession>A0A259TVP5</accession>
<evidence type="ECO:0000313" key="3">
    <source>
        <dbReference type="Proteomes" id="UP000216446"/>
    </source>
</evidence>
<dbReference type="Proteomes" id="UP000216446">
    <property type="component" value="Unassembled WGS sequence"/>
</dbReference>
<evidence type="ECO:0000256" key="1">
    <source>
        <dbReference type="SAM" id="SignalP"/>
    </source>
</evidence>
<evidence type="ECO:0000313" key="2">
    <source>
        <dbReference type="EMBL" id="OZC01770.1"/>
    </source>
</evidence>
<name>A0A259TVP5_9BACT</name>
<gene>
    <name evidence="2" type="ORF">BSZ36_01460</name>
</gene>